<accession>A0A5B7HEX3</accession>
<evidence type="ECO:0000313" key="3">
    <source>
        <dbReference type="Proteomes" id="UP000324222"/>
    </source>
</evidence>
<dbReference type="Pfam" id="PF26215">
    <property type="entry name" value="HTH_animal"/>
    <property type="match status" value="1"/>
</dbReference>
<dbReference type="EMBL" id="VSRR010027407">
    <property type="protein sequence ID" value="MPC68165.1"/>
    <property type="molecule type" value="Genomic_DNA"/>
</dbReference>
<name>A0A5B7HEX3_PORTR</name>
<dbReference type="AlphaFoldDB" id="A0A5B7HEX3"/>
<reference evidence="2 3" key="1">
    <citation type="submission" date="2019-05" db="EMBL/GenBank/DDBJ databases">
        <title>Another draft genome of Portunus trituberculatus and its Hox gene families provides insights of decapod evolution.</title>
        <authorList>
            <person name="Jeong J.-H."/>
            <person name="Song I."/>
            <person name="Kim S."/>
            <person name="Choi T."/>
            <person name="Kim D."/>
            <person name="Ryu S."/>
            <person name="Kim W."/>
        </authorList>
    </citation>
    <scope>NUCLEOTIDE SEQUENCE [LARGE SCALE GENOMIC DNA]</scope>
    <source>
        <tissue evidence="2">Muscle</tissue>
    </source>
</reference>
<organism evidence="2 3">
    <name type="scientific">Portunus trituberculatus</name>
    <name type="common">Swimming crab</name>
    <name type="synonym">Neptunus trituberculatus</name>
    <dbReference type="NCBI Taxonomy" id="210409"/>
    <lineage>
        <taxon>Eukaryota</taxon>
        <taxon>Metazoa</taxon>
        <taxon>Ecdysozoa</taxon>
        <taxon>Arthropoda</taxon>
        <taxon>Crustacea</taxon>
        <taxon>Multicrustacea</taxon>
        <taxon>Malacostraca</taxon>
        <taxon>Eumalacostraca</taxon>
        <taxon>Eucarida</taxon>
        <taxon>Decapoda</taxon>
        <taxon>Pleocyemata</taxon>
        <taxon>Brachyura</taxon>
        <taxon>Eubrachyura</taxon>
        <taxon>Portunoidea</taxon>
        <taxon>Portunidae</taxon>
        <taxon>Portuninae</taxon>
        <taxon>Portunus</taxon>
    </lineage>
</organism>
<keyword evidence="3" id="KW-1185">Reference proteome</keyword>
<proteinExistence type="predicted"/>
<comment type="caution">
    <text evidence="2">The sequence shown here is derived from an EMBL/GenBank/DDBJ whole genome shotgun (WGS) entry which is preliminary data.</text>
</comment>
<dbReference type="InterPro" id="IPR058912">
    <property type="entry name" value="HTH_animal"/>
</dbReference>
<sequence>MPEKYCRSVINAFVKQAFTHCSLWSTVSRELTIVSKMLTNNGYSKAEIDEVRTSSLVLKNNCHPLTATLQEDVDKIFQGPFCEDLKKMKFDPILPTDLRDKRTVILFNIDEYIISRSGKEIEEELLEENTWINEGHCEEGHISGIASFPYEHPCP</sequence>
<protein>
    <recommendedName>
        <fullName evidence="1">Helix-turn-helix domain-containing protein</fullName>
    </recommendedName>
</protein>
<evidence type="ECO:0000313" key="2">
    <source>
        <dbReference type="EMBL" id="MPC68165.1"/>
    </source>
</evidence>
<dbReference type="Proteomes" id="UP000324222">
    <property type="component" value="Unassembled WGS sequence"/>
</dbReference>
<evidence type="ECO:0000259" key="1">
    <source>
        <dbReference type="Pfam" id="PF26215"/>
    </source>
</evidence>
<gene>
    <name evidence="2" type="ORF">E2C01_062362</name>
</gene>
<feature type="domain" description="Helix-turn-helix" evidence="1">
    <location>
        <begin position="2"/>
        <end position="50"/>
    </location>
</feature>